<dbReference type="Proteomes" id="UP000271162">
    <property type="component" value="Unassembled WGS sequence"/>
</dbReference>
<protein>
    <submittedName>
        <fullName evidence="2 4">Uncharacterized protein</fullName>
    </submittedName>
</protein>
<feature type="region of interest" description="Disordered" evidence="1">
    <location>
        <begin position="1"/>
        <end position="30"/>
    </location>
</feature>
<evidence type="ECO:0000256" key="1">
    <source>
        <dbReference type="SAM" id="MobiDB-lite"/>
    </source>
</evidence>
<keyword evidence="3" id="KW-1185">Reference proteome</keyword>
<name>A0A0N4YIR4_NIPBR</name>
<reference evidence="2 3" key="2">
    <citation type="submission" date="2018-11" db="EMBL/GenBank/DDBJ databases">
        <authorList>
            <consortium name="Pathogen Informatics"/>
        </authorList>
    </citation>
    <scope>NUCLEOTIDE SEQUENCE [LARGE SCALE GENOMIC DNA]</scope>
</reference>
<reference evidence="4" key="1">
    <citation type="submission" date="2017-02" db="UniProtKB">
        <authorList>
            <consortium name="WormBaseParasite"/>
        </authorList>
    </citation>
    <scope>IDENTIFICATION</scope>
</reference>
<dbReference type="EMBL" id="UYSL01022410">
    <property type="protein sequence ID" value="VDL80411.1"/>
    <property type="molecule type" value="Genomic_DNA"/>
</dbReference>
<feature type="compositionally biased region" description="Basic residues" evidence="1">
    <location>
        <begin position="19"/>
        <end position="29"/>
    </location>
</feature>
<gene>
    <name evidence="2" type="ORF">NBR_LOCUS16816</name>
</gene>
<evidence type="ECO:0000313" key="2">
    <source>
        <dbReference type="EMBL" id="VDL80411.1"/>
    </source>
</evidence>
<evidence type="ECO:0000313" key="3">
    <source>
        <dbReference type="Proteomes" id="UP000271162"/>
    </source>
</evidence>
<organism evidence="4">
    <name type="scientific">Nippostrongylus brasiliensis</name>
    <name type="common">Rat hookworm</name>
    <dbReference type="NCBI Taxonomy" id="27835"/>
    <lineage>
        <taxon>Eukaryota</taxon>
        <taxon>Metazoa</taxon>
        <taxon>Ecdysozoa</taxon>
        <taxon>Nematoda</taxon>
        <taxon>Chromadorea</taxon>
        <taxon>Rhabditida</taxon>
        <taxon>Rhabditina</taxon>
        <taxon>Rhabditomorpha</taxon>
        <taxon>Strongyloidea</taxon>
        <taxon>Heligmosomidae</taxon>
        <taxon>Nippostrongylus</taxon>
    </lineage>
</organism>
<sequence>MGAGGGNEVNAVTSSVQHRSTRTSALKRKQTMDRISFPGAKLDYQVNGNLLLLRALSPRIITRSGQSVGE</sequence>
<accession>A0A0N4YIR4</accession>
<evidence type="ECO:0000313" key="4">
    <source>
        <dbReference type="WBParaSite" id="NBR_0001681501-mRNA-1"/>
    </source>
</evidence>
<proteinExistence type="predicted"/>
<dbReference type="WBParaSite" id="NBR_0001681501-mRNA-1">
    <property type="protein sequence ID" value="NBR_0001681501-mRNA-1"/>
    <property type="gene ID" value="NBR_0001681501"/>
</dbReference>
<dbReference type="AlphaFoldDB" id="A0A0N4YIR4"/>